<evidence type="ECO:0000313" key="15">
    <source>
        <dbReference type="Proteomes" id="UP000075920"/>
    </source>
</evidence>
<dbReference type="InterPro" id="IPR006593">
    <property type="entry name" value="Cyt_b561/ferric_Rdtase_TM"/>
</dbReference>
<evidence type="ECO:0000256" key="8">
    <source>
        <dbReference type="ARBA" id="ARBA00022989"/>
    </source>
</evidence>
<keyword evidence="10 12" id="KW-0472">Membrane</keyword>
<reference evidence="14" key="2">
    <citation type="submission" date="2020-05" db="UniProtKB">
        <authorList>
            <consortium name="EnsemblMetazoa"/>
        </authorList>
    </citation>
    <scope>IDENTIFICATION</scope>
    <source>
        <strain evidence="14">MINIMUS1</strain>
    </source>
</reference>
<feature type="transmembrane region" description="Helical" evidence="12">
    <location>
        <begin position="206"/>
        <end position="224"/>
    </location>
</feature>
<evidence type="ECO:0000256" key="7">
    <source>
        <dbReference type="ARBA" id="ARBA00022982"/>
    </source>
</evidence>
<accession>A0A182W8Q0</accession>
<name>A0A182W8Q0_9DIPT</name>
<keyword evidence="7" id="KW-0249">Electron transport</keyword>
<dbReference type="GO" id="GO:0140575">
    <property type="term" value="F:transmembrane monodehydroascorbate reductase activity"/>
    <property type="evidence" value="ECO:0007669"/>
    <property type="project" value="InterPro"/>
</dbReference>
<feature type="transmembrane region" description="Helical" evidence="12">
    <location>
        <begin position="57"/>
        <end position="79"/>
    </location>
</feature>
<comment type="subcellular location">
    <subcellularLocation>
        <location evidence="2">Membrane</location>
        <topology evidence="2">Multi-pass membrane protein</topology>
    </subcellularLocation>
</comment>
<evidence type="ECO:0000256" key="10">
    <source>
        <dbReference type="ARBA" id="ARBA00023136"/>
    </source>
</evidence>
<dbReference type="EC" id="7.2.1.3" evidence="11"/>
<dbReference type="InterPro" id="IPR045150">
    <property type="entry name" value="CYB561D1/2"/>
</dbReference>
<dbReference type="EnsemblMetazoa" id="AMIN006724-RA">
    <property type="protein sequence ID" value="AMIN006724-PA"/>
    <property type="gene ID" value="AMIN006724"/>
</dbReference>
<dbReference type="PANTHER" id="PTHR15422">
    <property type="entry name" value="OS05G0565100 PROTEIN"/>
    <property type="match status" value="1"/>
</dbReference>
<feature type="transmembrane region" description="Helical" evidence="12">
    <location>
        <begin position="137"/>
        <end position="159"/>
    </location>
</feature>
<evidence type="ECO:0000256" key="1">
    <source>
        <dbReference type="ARBA" id="ARBA00001970"/>
    </source>
</evidence>
<keyword evidence="4" id="KW-0349">Heme</keyword>
<evidence type="ECO:0000256" key="2">
    <source>
        <dbReference type="ARBA" id="ARBA00004141"/>
    </source>
</evidence>
<dbReference type="STRING" id="112268.A0A182W8Q0"/>
<evidence type="ECO:0000256" key="12">
    <source>
        <dbReference type="SAM" id="Phobius"/>
    </source>
</evidence>
<dbReference type="Gene3D" id="1.20.120.1770">
    <property type="match status" value="1"/>
</dbReference>
<dbReference type="GO" id="GO:0140571">
    <property type="term" value="F:transmembrane ascorbate ferrireductase activity"/>
    <property type="evidence" value="ECO:0007669"/>
    <property type="project" value="UniProtKB-EC"/>
</dbReference>
<evidence type="ECO:0000256" key="3">
    <source>
        <dbReference type="ARBA" id="ARBA00022448"/>
    </source>
</evidence>
<evidence type="ECO:0000259" key="13">
    <source>
        <dbReference type="PROSITE" id="PS50939"/>
    </source>
</evidence>
<organism evidence="14 15">
    <name type="scientific">Anopheles minimus</name>
    <dbReference type="NCBI Taxonomy" id="112268"/>
    <lineage>
        <taxon>Eukaryota</taxon>
        <taxon>Metazoa</taxon>
        <taxon>Ecdysozoa</taxon>
        <taxon>Arthropoda</taxon>
        <taxon>Hexapoda</taxon>
        <taxon>Insecta</taxon>
        <taxon>Pterygota</taxon>
        <taxon>Neoptera</taxon>
        <taxon>Endopterygota</taxon>
        <taxon>Diptera</taxon>
        <taxon>Nematocera</taxon>
        <taxon>Culicoidea</taxon>
        <taxon>Culicidae</taxon>
        <taxon>Anophelinae</taxon>
        <taxon>Anopheles</taxon>
    </lineage>
</organism>
<evidence type="ECO:0000256" key="6">
    <source>
        <dbReference type="ARBA" id="ARBA00022723"/>
    </source>
</evidence>
<evidence type="ECO:0000256" key="4">
    <source>
        <dbReference type="ARBA" id="ARBA00022617"/>
    </source>
</evidence>
<keyword evidence="15" id="KW-1185">Reference proteome</keyword>
<dbReference type="AlphaFoldDB" id="A0A182W8Q0"/>
<evidence type="ECO:0000313" key="14">
    <source>
        <dbReference type="EnsemblMetazoa" id="AMIN006724-PA"/>
    </source>
</evidence>
<dbReference type="GO" id="GO:0016020">
    <property type="term" value="C:membrane"/>
    <property type="evidence" value="ECO:0007669"/>
    <property type="project" value="UniProtKB-SubCell"/>
</dbReference>
<keyword evidence="6" id="KW-0479">Metal-binding</keyword>
<sequence>MKRLLIEEDVSDEPPSGSRSRNIASQVVLNIIYPTCMIFSTVSIITACWKNGLDSFYTWHVLLSGIGFHLLMSTGISVLCEQHFFRHSSRTSYRRTIHWILQSIGSACVVAGTVLQYSNRERKHKQHIVSVHSIVGLLSVVLVIISLVSGVVALFGWELRKYFKSLWLYRAHRSIGIVTFLAGMLALVIAYDKHIFEDSFCTEIRLAIKVATVITALITSFGLFKKIYNLVCESWQVR</sequence>
<dbReference type="SMART" id="SM00665">
    <property type="entry name" value="B561"/>
    <property type="match status" value="1"/>
</dbReference>
<feature type="transmembrane region" description="Helical" evidence="12">
    <location>
        <begin position="27"/>
        <end position="45"/>
    </location>
</feature>
<dbReference type="Pfam" id="PF03188">
    <property type="entry name" value="Cytochrom_B561"/>
    <property type="match status" value="1"/>
</dbReference>
<evidence type="ECO:0000256" key="11">
    <source>
        <dbReference type="ARBA" id="ARBA00024225"/>
    </source>
</evidence>
<keyword evidence="8 12" id="KW-1133">Transmembrane helix</keyword>
<feature type="domain" description="Cytochrome b561" evidence="13">
    <location>
        <begin position="20"/>
        <end position="230"/>
    </location>
</feature>
<dbReference type="PANTHER" id="PTHR15422:SF43">
    <property type="entry name" value="ASCORBATE FERRIREDUCTASE (TRANSMEMBRANE)"/>
    <property type="match status" value="1"/>
</dbReference>
<feature type="transmembrane region" description="Helical" evidence="12">
    <location>
        <begin position="171"/>
        <end position="191"/>
    </location>
</feature>
<evidence type="ECO:0000256" key="9">
    <source>
        <dbReference type="ARBA" id="ARBA00023004"/>
    </source>
</evidence>
<dbReference type="GO" id="GO:0046872">
    <property type="term" value="F:metal ion binding"/>
    <property type="evidence" value="ECO:0007669"/>
    <property type="project" value="UniProtKB-KW"/>
</dbReference>
<dbReference type="PROSITE" id="PS50939">
    <property type="entry name" value="CYTOCHROME_B561"/>
    <property type="match status" value="1"/>
</dbReference>
<keyword evidence="5 12" id="KW-0812">Transmembrane</keyword>
<dbReference type="VEuPathDB" id="VectorBase:AMIN006724"/>
<dbReference type="Proteomes" id="UP000075920">
    <property type="component" value="Unassembled WGS sequence"/>
</dbReference>
<proteinExistence type="predicted"/>
<reference evidence="15" key="1">
    <citation type="submission" date="2013-03" db="EMBL/GenBank/DDBJ databases">
        <title>The Genome Sequence of Anopheles minimus MINIMUS1.</title>
        <authorList>
            <consortium name="The Broad Institute Genomics Platform"/>
            <person name="Neafsey D.E."/>
            <person name="Walton C."/>
            <person name="Walker B."/>
            <person name="Young S.K."/>
            <person name="Zeng Q."/>
            <person name="Gargeya S."/>
            <person name="Fitzgerald M."/>
            <person name="Haas B."/>
            <person name="Abouelleil A."/>
            <person name="Allen A.W."/>
            <person name="Alvarado L."/>
            <person name="Arachchi H.M."/>
            <person name="Berlin A.M."/>
            <person name="Chapman S.B."/>
            <person name="Gainer-Dewar J."/>
            <person name="Goldberg J."/>
            <person name="Griggs A."/>
            <person name="Gujja S."/>
            <person name="Hansen M."/>
            <person name="Howarth C."/>
            <person name="Imamovic A."/>
            <person name="Ireland A."/>
            <person name="Larimer J."/>
            <person name="McCowan C."/>
            <person name="Murphy C."/>
            <person name="Pearson M."/>
            <person name="Poon T.W."/>
            <person name="Priest M."/>
            <person name="Roberts A."/>
            <person name="Saif S."/>
            <person name="Shea T."/>
            <person name="Sisk P."/>
            <person name="Sykes S."/>
            <person name="Wortman J."/>
            <person name="Nusbaum C."/>
            <person name="Birren B."/>
        </authorList>
    </citation>
    <scope>NUCLEOTIDE SEQUENCE [LARGE SCALE GENOMIC DNA]</scope>
    <source>
        <strain evidence="15">MINIMUS1</strain>
    </source>
</reference>
<feature type="transmembrane region" description="Helical" evidence="12">
    <location>
        <begin position="99"/>
        <end position="117"/>
    </location>
</feature>
<keyword evidence="9" id="KW-0408">Iron</keyword>
<keyword evidence="3" id="KW-0813">Transport</keyword>
<dbReference type="CDD" id="cd08761">
    <property type="entry name" value="Cyt_b561_CYB561D2_like"/>
    <property type="match status" value="1"/>
</dbReference>
<protein>
    <recommendedName>
        <fullName evidence="11">ascorbate ferrireductase (transmembrane)</fullName>
        <ecNumber evidence="11">7.2.1.3</ecNumber>
    </recommendedName>
</protein>
<evidence type="ECO:0000256" key="5">
    <source>
        <dbReference type="ARBA" id="ARBA00022692"/>
    </source>
</evidence>
<comment type="cofactor">
    <cofactor evidence="1">
        <name>heme b</name>
        <dbReference type="ChEBI" id="CHEBI:60344"/>
    </cofactor>
</comment>